<evidence type="ECO:0000256" key="8">
    <source>
        <dbReference type="ARBA" id="ARBA00048679"/>
    </source>
</evidence>
<name>A0AAV5TEB6_9BILA</name>
<keyword evidence="6 9" id="KW-0067">ATP-binding</keyword>
<proteinExistence type="predicted"/>
<sequence>YLICGCGVEVHSHHRNANHNECDGSHFTIHKKKTTPMCVHCEMCPRSASAYTYHLKNRHKSTLKASEIYLFCDCGIEIRTREDNTKHNEKCEGIQFTVCQLDKRTTPQCFLCVAYPSTVFSYAKHINAQHKTSLKANEMYLLCACGVEVRSDYRSSNHKNCEGRQFTLHEVNGNTITQRVPKQEEEDGLMEDIYEDEEETKTDGRKKGKKEEEESQSHEDSDNDQTEEVMESDDEEQEDPEEYKAGGFHPVSIGDVFNGKYRVIRKIGWGYFSTVWQCEETDKRRSVAVKIVRADHTESAEKEMKVLECIRDGDSTDPHRDKVVQLLDSFSISGVNGNHVCMVLEKLECNLLKLIIRSNYEGLEIEIVKNITRQILEGLDYIHTKCQIIHTDIKPENILVTMAQDEIKQVKIADLGTACRTDRHITEEIQTIEYRALEVLIRAGYGTSADIWSTACMVFELATGDYLFDPKEGKTFTKMDDHLTQIVELLGSIPRAVFKNGALWKDFLNTKGEPLRIKEMKPWSMVEMLMEKYEWNRINALHFNSFLAPMLQFDQNKRATAAQCLQHDWLKSHGGSAAAANGEEKRQNGQPHKEDDRVDYENQQPGRSDVN</sequence>
<dbReference type="CDD" id="cd14136">
    <property type="entry name" value="STKc_SRPK"/>
    <property type="match status" value="1"/>
</dbReference>
<dbReference type="GO" id="GO:0050684">
    <property type="term" value="P:regulation of mRNA processing"/>
    <property type="evidence" value="ECO:0007669"/>
    <property type="project" value="TreeGrafter"/>
</dbReference>
<keyword evidence="5" id="KW-0418">Kinase</keyword>
<dbReference type="Pfam" id="PF00069">
    <property type="entry name" value="Pkinase"/>
    <property type="match status" value="1"/>
</dbReference>
<feature type="compositionally biased region" description="Acidic residues" evidence="10">
    <location>
        <begin position="221"/>
        <end position="241"/>
    </location>
</feature>
<evidence type="ECO:0000256" key="5">
    <source>
        <dbReference type="ARBA" id="ARBA00022777"/>
    </source>
</evidence>
<dbReference type="InterPro" id="IPR051334">
    <property type="entry name" value="SRPK"/>
</dbReference>
<comment type="caution">
    <text evidence="12">The sequence shown here is derived from an EMBL/GenBank/DDBJ whole genome shotgun (WGS) entry which is preliminary data.</text>
</comment>
<dbReference type="GO" id="GO:0005634">
    <property type="term" value="C:nucleus"/>
    <property type="evidence" value="ECO:0007669"/>
    <property type="project" value="TreeGrafter"/>
</dbReference>
<dbReference type="Gene3D" id="1.10.510.10">
    <property type="entry name" value="Transferase(Phosphotransferase) domain 1"/>
    <property type="match status" value="1"/>
</dbReference>
<feature type="compositionally biased region" description="Polar residues" evidence="10">
    <location>
        <begin position="601"/>
        <end position="611"/>
    </location>
</feature>
<dbReference type="FunFam" id="1.10.510.10:FF:000275">
    <property type="entry name" value="SRSF protein kinase 2 isoform X3"/>
    <property type="match status" value="1"/>
</dbReference>
<gene>
    <name evidence="12" type="ORF">PENTCL1PPCAC_12301</name>
</gene>
<evidence type="ECO:0000256" key="3">
    <source>
        <dbReference type="ARBA" id="ARBA00022679"/>
    </source>
</evidence>
<feature type="compositionally biased region" description="Basic and acidic residues" evidence="10">
    <location>
        <begin position="582"/>
        <end position="600"/>
    </location>
</feature>
<comment type="catalytic activity">
    <reaction evidence="7">
        <text>L-threonyl-[protein] + ATP = O-phospho-L-threonyl-[protein] + ADP + H(+)</text>
        <dbReference type="Rhea" id="RHEA:46608"/>
        <dbReference type="Rhea" id="RHEA-COMP:11060"/>
        <dbReference type="Rhea" id="RHEA-COMP:11605"/>
        <dbReference type="ChEBI" id="CHEBI:15378"/>
        <dbReference type="ChEBI" id="CHEBI:30013"/>
        <dbReference type="ChEBI" id="CHEBI:30616"/>
        <dbReference type="ChEBI" id="CHEBI:61977"/>
        <dbReference type="ChEBI" id="CHEBI:456216"/>
        <dbReference type="EC" id="2.7.11.1"/>
    </reaction>
</comment>
<feature type="binding site" evidence="9">
    <location>
        <position position="290"/>
    </location>
    <ligand>
        <name>ATP</name>
        <dbReference type="ChEBI" id="CHEBI:30616"/>
    </ligand>
</feature>
<evidence type="ECO:0000256" key="7">
    <source>
        <dbReference type="ARBA" id="ARBA00047899"/>
    </source>
</evidence>
<dbReference type="EMBL" id="BTSX01000003">
    <property type="protein sequence ID" value="GMS90126.1"/>
    <property type="molecule type" value="Genomic_DNA"/>
</dbReference>
<feature type="domain" description="Protein kinase" evidence="11">
    <location>
        <begin position="261"/>
        <end position="570"/>
    </location>
</feature>
<dbReference type="InterPro" id="IPR011009">
    <property type="entry name" value="Kinase-like_dom_sf"/>
</dbReference>
<dbReference type="InterPro" id="IPR008271">
    <property type="entry name" value="Ser/Thr_kinase_AS"/>
</dbReference>
<dbReference type="AlphaFoldDB" id="A0AAV5TEB6"/>
<organism evidence="12 13">
    <name type="scientific">Pristionchus entomophagus</name>
    <dbReference type="NCBI Taxonomy" id="358040"/>
    <lineage>
        <taxon>Eukaryota</taxon>
        <taxon>Metazoa</taxon>
        <taxon>Ecdysozoa</taxon>
        <taxon>Nematoda</taxon>
        <taxon>Chromadorea</taxon>
        <taxon>Rhabditida</taxon>
        <taxon>Rhabditina</taxon>
        <taxon>Diplogasteromorpha</taxon>
        <taxon>Diplogasteroidea</taxon>
        <taxon>Neodiplogasteridae</taxon>
        <taxon>Pristionchus</taxon>
    </lineage>
</organism>
<evidence type="ECO:0000256" key="9">
    <source>
        <dbReference type="PROSITE-ProRule" id="PRU10141"/>
    </source>
</evidence>
<dbReference type="InterPro" id="IPR017441">
    <property type="entry name" value="Protein_kinase_ATP_BS"/>
</dbReference>
<dbReference type="PANTHER" id="PTHR47634">
    <property type="entry name" value="PROTEIN KINASE DOMAIN-CONTAINING PROTEIN-RELATED"/>
    <property type="match status" value="1"/>
</dbReference>
<evidence type="ECO:0000256" key="10">
    <source>
        <dbReference type="SAM" id="MobiDB-lite"/>
    </source>
</evidence>
<evidence type="ECO:0000313" key="12">
    <source>
        <dbReference type="EMBL" id="GMS90126.1"/>
    </source>
</evidence>
<dbReference type="GO" id="GO:0005737">
    <property type="term" value="C:cytoplasm"/>
    <property type="evidence" value="ECO:0007669"/>
    <property type="project" value="TreeGrafter"/>
</dbReference>
<dbReference type="GO" id="GO:0000245">
    <property type="term" value="P:spliceosomal complex assembly"/>
    <property type="evidence" value="ECO:0007669"/>
    <property type="project" value="TreeGrafter"/>
</dbReference>
<feature type="region of interest" description="Disordered" evidence="10">
    <location>
        <begin position="172"/>
        <end position="247"/>
    </location>
</feature>
<dbReference type="SUPFAM" id="SSF56112">
    <property type="entry name" value="Protein kinase-like (PK-like)"/>
    <property type="match status" value="1"/>
</dbReference>
<evidence type="ECO:0000256" key="6">
    <source>
        <dbReference type="ARBA" id="ARBA00022840"/>
    </source>
</evidence>
<evidence type="ECO:0000259" key="11">
    <source>
        <dbReference type="PROSITE" id="PS50011"/>
    </source>
</evidence>
<keyword evidence="13" id="KW-1185">Reference proteome</keyword>
<dbReference type="PROSITE" id="PS50011">
    <property type="entry name" value="PROTEIN_KINASE_DOM"/>
    <property type="match status" value="1"/>
</dbReference>
<evidence type="ECO:0000313" key="13">
    <source>
        <dbReference type="Proteomes" id="UP001432027"/>
    </source>
</evidence>
<evidence type="ECO:0000256" key="4">
    <source>
        <dbReference type="ARBA" id="ARBA00022741"/>
    </source>
</evidence>
<keyword evidence="4 9" id="KW-0547">Nucleotide-binding</keyword>
<dbReference type="FunFam" id="3.30.200.20:FF:000770">
    <property type="entry name" value="SRSF protein kinase 2"/>
    <property type="match status" value="1"/>
</dbReference>
<evidence type="ECO:0000256" key="2">
    <source>
        <dbReference type="ARBA" id="ARBA00022527"/>
    </source>
</evidence>
<keyword evidence="2" id="KW-0723">Serine/threonine-protein kinase</keyword>
<dbReference type="EC" id="2.7.11.1" evidence="1"/>
<feature type="region of interest" description="Disordered" evidence="10">
    <location>
        <begin position="574"/>
        <end position="611"/>
    </location>
</feature>
<dbReference type="PANTHER" id="PTHR47634:SF9">
    <property type="entry name" value="PROTEIN KINASE DOMAIN-CONTAINING PROTEIN-RELATED"/>
    <property type="match status" value="1"/>
</dbReference>
<dbReference type="PROSITE" id="PS00108">
    <property type="entry name" value="PROTEIN_KINASE_ST"/>
    <property type="match status" value="1"/>
</dbReference>
<feature type="non-terminal residue" evidence="12">
    <location>
        <position position="1"/>
    </location>
</feature>
<dbReference type="GO" id="GO:0005524">
    <property type="term" value="F:ATP binding"/>
    <property type="evidence" value="ECO:0007669"/>
    <property type="project" value="UniProtKB-UniRule"/>
</dbReference>
<feature type="compositionally biased region" description="Acidic residues" evidence="10">
    <location>
        <begin position="184"/>
        <end position="200"/>
    </location>
</feature>
<dbReference type="InterPro" id="IPR000719">
    <property type="entry name" value="Prot_kinase_dom"/>
</dbReference>
<evidence type="ECO:0000256" key="1">
    <source>
        <dbReference type="ARBA" id="ARBA00012513"/>
    </source>
</evidence>
<accession>A0AAV5TEB6</accession>
<comment type="catalytic activity">
    <reaction evidence="8">
        <text>L-seryl-[protein] + ATP = O-phospho-L-seryl-[protein] + ADP + H(+)</text>
        <dbReference type="Rhea" id="RHEA:17989"/>
        <dbReference type="Rhea" id="RHEA-COMP:9863"/>
        <dbReference type="Rhea" id="RHEA-COMP:11604"/>
        <dbReference type="ChEBI" id="CHEBI:15378"/>
        <dbReference type="ChEBI" id="CHEBI:29999"/>
        <dbReference type="ChEBI" id="CHEBI:30616"/>
        <dbReference type="ChEBI" id="CHEBI:83421"/>
        <dbReference type="ChEBI" id="CHEBI:456216"/>
        <dbReference type="EC" id="2.7.11.1"/>
    </reaction>
</comment>
<dbReference type="SMART" id="SM00220">
    <property type="entry name" value="S_TKc"/>
    <property type="match status" value="1"/>
</dbReference>
<reference evidence="12" key="1">
    <citation type="submission" date="2023-10" db="EMBL/GenBank/DDBJ databases">
        <title>Genome assembly of Pristionchus species.</title>
        <authorList>
            <person name="Yoshida K."/>
            <person name="Sommer R.J."/>
        </authorList>
    </citation>
    <scope>NUCLEOTIDE SEQUENCE</scope>
    <source>
        <strain evidence="12">RS0144</strain>
    </source>
</reference>
<dbReference type="GO" id="GO:0004674">
    <property type="term" value="F:protein serine/threonine kinase activity"/>
    <property type="evidence" value="ECO:0007669"/>
    <property type="project" value="UniProtKB-KW"/>
</dbReference>
<dbReference type="Proteomes" id="UP001432027">
    <property type="component" value="Unassembled WGS sequence"/>
</dbReference>
<protein>
    <recommendedName>
        <fullName evidence="1">non-specific serine/threonine protein kinase</fullName>
        <ecNumber evidence="1">2.7.11.1</ecNumber>
    </recommendedName>
</protein>
<keyword evidence="3" id="KW-0808">Transferase</keyword>
<feature type="compositionally biased region" description="Basic and acidic residues" evidence="10">
    <location>
        <begin position="201"/>
        <end position="220"/>
    </location>
</feature>
<dbReference type="Gene3D" id="3.30.200.20">
    <property type="entry name" value="Phosphorylase Kinase, domain 1"/>
    <property type="match status" value="1"/>
</dbReference>
<dbReference type="PROSITE" id="PS00107">
    <property type="entry name" value="PROTEIN_KINASE_ATP"/>
    <property type="match status" value="1"/>
</dbReference>